<reference evidence="13" key="1">
    <citation type="submission" date="2011-07" db="EMBL/GenBank/DDBJ databases">
        <title>Divergent evolution of antigenic variation in African trypanosomes.</title>
        <authorList>
            <person name="Jackson A.P."/>
            <person name="Berry A."/>
            <person name="Allison H.C."/>
            <person name="Burton P."/>
            <person name="Anderson J."/>
            <person name="Aslett M."/>
            <person name="Brown R."/>
            <person name="Corton N."/>
            <person name="Harris D."/>
            <person name="Hauser H."/>
            <person name="Gamble J."/>
            <person name="Gilderthorp R."/>
            <person name="McQuillan J."/>
            <person name="Quail M.A."/>
            <person name="Sanders M."/>
            <person name="Van Tonder A."/>
            <person name="Ginger M.L."/>
            <person name="Donelson J.E."/>
            <person name="Field M.C."/>
            <person name="Barry J.D."/>
            <person name="Berriman M."/>
            <person name="Hertz-Fowler C."/>
        </authorList>
    </citation>
    <scope>NUCLEOTIDE SEQUENCE [LARGE SCALE GENOMIC DNA]</scope>
    <source>
        <strain evidence="13">IL3000</strain>
    </source>
</reference>
<dbReference type="GO" id="GO:0005886">
    <property type="term" value="C:plasma membrane"/>
    <property type="evidence" value="ECO:0007669"/>
    <property type="project" value="UniProtKB-SubCell"/>
</dbReference>
<dbReference type="Pfam" id="PF13206">
    <property type="entry name" value="VSG_B"/>
    <property type="match status" value="1"/>
</dbReference>
<keyword evidence="4" id="KW-0336">GPI-anchor</keyword>
<feature type="compositionally biased region" description="Acidic residues" evidence="9">
    <location>
        <begin position="265"/>
        <end position="286"/>
    </location>
</feature>
<organism evidence="12 13">
    <name type="scientific">Trypanosoma congolense (strain IL3000)</name>
    <dbReference type="NCBI Taxonomy" id="1068625"/>
    <lineage>
        <taxon>Eukaryota</taxon>
        <taxon>Discoba</taxon>
        <taxon>Euglenozoa</taxon>
        <taxon>Kinetoplastea</taxon>
        <taxon>Metakinetoplastina</taxon>
        <taxon>Trypanosomatida</taxon>
        <taxon>Trypanosomatidae</taxon>
        <taxon>Trypanosoma</taxon>
        <taxon>Nannomonas</taxon>
    </lineage>
</organism>
<protein>
    <submittedName>
        <fullName evidence="12">Variant surface glycoprotein</fullName>
    </submittedName>
</protein>
<comment type="function">
    <text evidence="1">VSG forms a coat on the surface of the parasite. The trypanosome evades the immune response of the host by expressing a series of antigenically distinct VSGs from an estimated 1000 VSG genes.</text>
</comment>
<evidence type="ECO:0000256" key="6">
    <source>
        <dbReference type="ARBA" id="ARBA00023136"/>
    </source>
</evidence>
<feature type="region of interest" description="Disordered" evidence="9">
    <location>
        <begin position="255"/>
        <end position="332"/>
    </location>
</feature>
<evidence type="ECO:0000256" key="3">
    <source>
        <dbReference type="ARBA" id="ARBA00022475"/>
    </source>
</evidence>
<accession>F9WFP6</accession>
<reference evidence="12 13" key="2">
    <citation type="journal article" date="2012" name="Proc. Natl. Acad. Sci. U.S.A.">
        <title>Antigenic diversity is generated by distinct evolutionary mechanisms in African trypanosome species.</title>
        <authorList>
            <person name="Jackson A.P."/>
            <person name="Berry A."/>
            <person name="Aslett M."/>
            <person name="Allison H.C."/>
            <person name="Burton P."/>
            <person name="Vavrova-Anderson J."/>
            <person name="Brown R."/>
            <person name="Browne H."/>
            <person name="Corton N."/>
            <person name="Hauser H."/>
            <person name="Gamble J."/>
            <person name="Gilderthorp R."/>
            <person name="Marcello L."/>
            <person name="McQuillan J."/>
            <person name="Otto T.D."/>
            <person name="Quail M.A."/>
            <person name="Sanders M.J."/>
            <person name="van Tonder A."/>
            <person name="Ginger M.L."/>
            <person name="Field M.C."/>
            <person name="Barry J.D."/>
            <person name="Hertz-Fowler C."/>
            <person name="Berriman M."/>
        </authorList>
    </citation>
    <scope>NUCLEOTIDE SEQUENCE [LARGE SCALE GENOMIC DNA]</scope>
    <source>
        <strain evidence="12 13">IL3000</strain>
    </source>
</reference>
<comment type="subcellular location">
    <subcellularLocation>
        <location evidence="2">Cell membrane</location>
        <topology evidence="2">Lipid-anchor</topology>
        <topology evidence="2">GPI-anchor</topology>
    </subcellularLocation>
</comment>
<dbReference type="InterPro" id="IPR025932">
    <property type="entry name" value="Trypano_VSG_B_N_dom"/>
</dbReference>
<evidence type="ECO:0000313" key="13">
    <source>
        <dbReference type="Proteomes" id="UP000000702"/>
    </source>
</evidence>
<feature type="signal peptide" evidence="10">
    <location>
        <begin position="1"/>
        <end position="18"/>
    </location>
</feature>
<dbReference type="Proteomes" id="UP000000702">
    <property type="component" value="Unassembled WGS sequence"/>
</dbReference>
<feature type="compositionally biased region" description="Basic residues" evidence="9">
    <location>
        <begin position="299"/>
        <end position="314"/>
    </location>
</feature>
<feature type="chain" id="PRO_5003390310" evidence="10">
    <location>
        <begin position="19"/>
        <end position="344"/>
    </location>
</feature>
<keyword evidence="6" id="KW-0472">Membrane</keyword>
<dbReference type="AlphaFoldDB" id="F9WFP6"/>
<gene>
    <name evidence="12" type="ORF">TCIL3000_0_01370</name>
</gene>
<keyword evidence="7" id="KW-0325">Glycoprotein</keyword>
<keyword evidence="13" id="KW-1185">Reference proteome</keyword>
<keyword evidence="5 10" id="KW-0732">Signal</keyword>
<evidence type="ECO:0000259" key="11">
    <source>
        <dbReference type="Pfam" id="PF13206"/>
    </source>
</evidence>
<keyword evidence="8" id="KW-0449">Lipoprotein</keyword>
<evidence type="ECO:0000313" key="12">
    <source>
        <dbReference type="EMBL" id="CCD16123.1"/>
    </source>
</evidence>
<evidence type="ECO:0000256" key="5">
    <source>
        <dbReference type="ARBA" id="ARBA00022729"/>
    </source>
</evidence>
<evidence type="ECO:0000256" key="4">
    <source>
        <dbReference type="ARBA" id="ARBA00022622"/>
    </source>
</evidence>
<evidence type="ECO:0000256" key="9">
    <source>
        <dbReference type="SAM" id="MobiDB-lite"/>
    </source>
</evidence>
<evidence type="ECO:0000256" key="10">
    <source>
        <dbReference type="SAM" id="SignalP"/>
    </source>
</evidence>
<dbReference type="VEuPathDB" id="TriTrypDB:TcIL3000_0_01370"/>
<feature type="compositionally biased region" description="Basic and acidic residues" evidence="9">
    <location>
        <begin position="315"/>
        <end position="328"/>
    </location>
</feature>
<feature type="domain" description="Trypanosome variant surface glycoprotein B-type N-terminal" evidence="11">
    <location>
        <begin position="43"/>
        <end position="246"/>
    </location>
</feature>
<comment type="caution">
    <text evidence="12">The sequence shown here is derived from an EMBL/GenBank/DDBJ whole genome shotgun (WGS) entry which is preliminary data.</text>
</comment>
<dbReference type="GO" id="GO:0098552">
    <property type="term" value="C:side of membrane"/>
    <property type="evidence" value="ECO:0007669"/>
    <property type="project" value="UniProtKB-KW"/>
</dbReference>
<evidence type="ECO:0000256" key="7">
    <source>
        <dbReference type="ARBA" id="ARBA00023180"/>
    </source>
</evidence>
<name>F9WFP6_TRYCI</name>
<evidence type="ECO:0000256" key="1">
    <source>
        <dbReference type="ARBA" id="ARBA00002523"/>
    </source>
</evidence>
<proteinExistence type="predicted"/>
<keyword evidence="3" id="KW-1003">Cell membrane</keyword>
<evidence type="ECO:0000256" key="2">
    <source>
        <dbReference type="ARBA" id="ARBA00004609"/>
    </source>
</evidence>
<evidence type="ECO:0000256" key="8">
    <source>
        <dbReference type="ARBA" id="ARBA00023288"/>
    </source>
</evidence>
<dbReference type="EMBL" id="CAEQ01002174">
    <property type="protein sequence ID" value="CCD16123.1"/>
    <property type="molecule type" value="Genomic_DNA"/>
</dbReference>
<sequence length="344" mass="37930">MWRWLLLVLVFVGGTSLAKENNEDIFEKLCYIAGNVSVLMKKDGEAKSTLDKALYGDEEGTRFKEDGTFTADGCGLGHIMRNQLCSHMPGGYPPLGESDRHGCFADSLFGTFWCLCTKGSNREQDLCGLSNLGGVGSWTSWRGDDHEQNLFKAVWGGVKQKCFKNNTVDMETLKSAVEGIKGKGQQQNGKYYATLGVTNTNGICTGTNPGDACVTYPADSGEPKIPWADKILKAIEKLNKTHNQAKSIYSATTDFQHQDDHDDHSDDPEDSNNDDHGEEEEVEESGENPGSHNASNPSRPKKKRSKKPSNKSTKKTREALKDILHKNDGSFLPQPFWLLSAFVV</sequence>